<reference evidence="1 2" key="1">
    <citation type="submission" date="2016-07" db="EMBL/GenBank/DDBJ databases">
        <title>Developing Vibrio natriegens as a novel, fast-growing host for biotechnology.</title>
        <authorList>
            <person name="Weinstock M.T."/>
            <person name="Hesek E.D."/>
            <person name="Wilson C.M."/>
            <person name="Gibson D.G."/>
        </authorList>
    </citation>
    <scope>NUCLEOTIDE SEQUENCE [LARGE SCALE GENOMIC DNA]</scope>
    <source>
        <strain evidence="1 2">ATCC 14048</strain>
    </source>
</reference>
<dbReference type="AlphaFoldDB" id="A0AAN0Y3W2"/>
<dbReference type="PROSITE" id="PS51257">
    <property type="entry name" value="PROKAR_LIPOPROTEIN"/>
    <property type="match status" value="1"/>
</dbReference>
<evidence type="ECO:0000313" key="2">
    <source>
        <dbReference type="Proteomes" id="UP000092741"/>
    </source>
</evidence>
<dbReference type="InterPro" id="IPR021372">
    <property type="entry name" value="DUF2989"/>
</dbReference>
<dbReference type="EMBL" id="CP016345">
    <property type="protein sequence ID" value="ANQ13128.1"/>
    <property type="molecule type" value="Genomic_DNA"/>
</dbReference>
<protein>
    <recommendedName>
        <fullName evidence="3">DUF2989 domain-containing protein</fullName>
    </recommendedName>
</protein>
<dbReference type="Proteomes" id="UP000092741">
    <property type="component" value="Chromosome 1"/>
</dbReference>
<dbReference type="Pfam" id="PF11207">
    <property type="entry name" value="DUF2989"/>
    <property type="match status" value="1"/>
</dbReference>
<organism evidence="1 2">
    <name type="scientific">Vibrio natriegens NBRC 15636 = ATCC 14048 = DSM 759</name>
    <dbReference type="NCBI Taxonomy" id="1219067"/>
    <lineage>
        <taxon>Bacteria</taxon>
        <taxon>Pseudomonadati</taxon>
        <taxon>Pseudomonadota</taxon>
        <taxon>Gammaproteobacteria</taxon>
        <taxon>Vibrionales</taxon>
        <taxon>Vibrionaceae</taxon>
        <taxon>Vibrio</taxon>
    </lineage>
</organism>
<name>A0AAN0Y3W2_VIBNA</name>
<gene>
    <name evidence="1" type="ORF">BA890_10240</name>
</gene>
<evidence type="ECO:0008006" key="3">
    <source>
        <dbReference type="Google" id="ProtNLM"/>
    </source>
</evidence>
<dbReference type="RefSeq" id="WP_020334549.1">
    <property type="nucleotide sequence ID" value="NZ_ATFJ01000024.1"/>
</dbReference>
<keyword evidence="2" id="KW-1185">Reference proteome</keyword>
<dbReference type="KEGG" id="vna:PN96_03040"/>
<sequence length="273" mass="31381">MKTTYWLLASLATLSITGCFERNISTEQLCKNNPELRCEKLNIDDGQCRIPRTNLIWHRYEQFKHPSEEKQIEEYGVVAEYRKCLELASQIAPIDQSELKAQRFNALVHSIDELERIVSELKVSEKPETLYFLWSQTGDTQAQHRFLQMEGSPTLNTAEMQYALATFYVNRDTPKTLILLNNALSLSNEDNLNPAILKSLASIHQGQGEKKRAYLWAMVAKRFGVSVADEKQLQRMFDFNDPNQYQKLDDLAKSIANNIEEGSYSPDLIPENI</sequence>
<evidence type="ECO:0000313" key="1">
    <source>
        <dbReference type="EMBL" id="ANQ13128.1"/>
    </source>
</evidence>
<proteinExistence type="predicted"/>
<dbReference type="GeneID" id="70911753"/>
<accession>A0AAN0Y3W2</accession>